<dbReference type="GeneID" id="1475732"/>
<dbReference type="InterPro" id="IPR019734">
    <property type="entry name" value="TPR_rpt"/>
</dbReference>
<feature type="compositionally biased region" description="Basic and acidic residues" evidence="2">
    <location>
        <begin position="124"/>
        <end position="136"/>
    </location>
</feature>
<protein>
    <recommendedName>
        <fullName evidence="5">Tetratricopeptide repeat protein</fullName>
    </recommendedName>
</protein>
<feature type="region of interest" description="Disordered" evidence="2">
    <location>
        <begin position="114"/>
        <end position="136"/>
    </location>
</feature>
<name>A0A832W9F4_9EURY</name>
<dbReference type="InterPro" id="IPR011990">
    <property type="entry name" value="TPR-like_helical_dom_sf"/>
</dbReference>
<evidence type="ECO:0000313" key="4">
    <source>
        <dbReference type="Proteomes" id="UP000600774"/>
    </source>
</evidence>
<dbReference type="EMBL" id="DUJU01000074">
    <property type="protein sequence ID" value="HIH93651.1"/>
    <property type="molecule type" value="Genomic_DNA"/>
</dbReference>
<comment type="caution">
    <text evidence="3">The sequence shown here is derived from an EMBL/GenBank/DDBJ whole genome shotgun (WGS) entry which is preliminary data.</text>
</comment>
<reference evidence="3" key="1">
    <citation type="journal article" date="2020" name="bioRxiv">
        <title>A rank-normalized archaeal taxonomy based on genome phylogeny resolves widespread incomplete and uneven classifications.</title>
        <authorList>
            <person name="Rinke C."/>
            <person name="Chuvochina M."/>
            <person name="Mussig A.J."/>
            <person name="Chaumeil P.-A."/>
            <person name="Waite D.W."/>
            <person name="Whitman W.B."/>
            <person name="Parks D.H."/>
            <person name="Hugenholtz P."/>
        </authorList>
    </citation>
    <scope>NUCLEOTIDE SEQUENCE</scope>
    <source>
        <strain evidence="3">UBA8876</strain>
    </source>
</reference>
<evidence type="ECO:0008006" key="5">
    <source>
        <dbReference type="Google" id="ProtNLM"/>
    </source>
</evidence>
<dbReference type="Proteomes" id="UP000600774">
    <property type="component" value="Unassembled WGS sequence"/>
</dbReference>
<gene>
    <name evidence="3" type="ORF">HA338_06300</name>
</gene>
<dbReference type="AlphaFoldDB" id="A0A832W9F4"/>
<accession>A0A832W9F4</accession>
<dbReference type="Gene3D" id="1.25.40.10">
    <property type="entry name" value="Tetratricopeptide repeat domain"/>
    <property type="match status" value="1"/>
</dbReference>
<dbReference type="SUPFAM" id="SSF48452">
    <property type="entry name" value="TPR-like"/>
    <property type="match status" value="1"/>
</dbReference>
<keyword evidence="1" id="KW-0802">TPR repeat</keyword>
<organism evidence="3 4">
    <name type="scientific">Methanosarcina acetivorans</name>
    <dbReference type="NCBI Taxonomy" id="2214"/>
    <lineage>
        <taxon>Archaea</taxon>
        <taxon>Methanobacteriati</taxon>
        <taxon>Methanobacteriota</taxon>
        <taxon>Stenosarchaea group</taxon>
        <taxon>Methanomicrobia</taxon>
        <taxon>Methanosarcinales</taxon>
        <taxon>Methanosarcinaceae</taxon>
        <taxon>Methanosarcina</taxon>
    </lineage>
</organism>
<dbReference type="RefSeq" id="WP_011023738.1">
    <property type="nucleotide sequence ID" value="NZ_DUJU01000074.1"/>
</dbReference>
<dbReference type="PROSITE" id="PS50005">
    <property type="entry name" value="TPR"/>
    <property type="match status" value="1"/>
</dbReference>
<evidence type="ECO:0000313" key="3">
    <source>
        <dbReference type="EMBL" id="HIH93651.1"/>
    </source>
</evidence>
<evidence type="ECO:0000256" key="1">
    <source>
        <dbReference type="PROSITE-ProRule" id="PRU00339"/>
    </source>
</evidence>
<feature type="repeat" description="TPR" evidence="1">
    <location>
        <begin position="87"/>
        <end position="120"/>
    </location>
</feature>
<sequence length="136" mass="15580">MAKIERRKVALNTTVSPRLGKQVDDLAGTGEFSSQSDIVSFALTQFFVREEQREKEKKMAELYSILIQHKEGRELLEEVPRTPKERAEAFTKAGIALVEAGEYEEAKKYFAKAKELEDSNSNSKSDEDYPREYILE</sequence>
<proteinExistence type="predicted"/>
<evidence type="ECO:0000256" key="2">
    <source>
        <dbReference type="SAM" id="MobiDB-lite"/>
    </source>
</evidence>